<dbReference type="Pfam" id="PF00153">
    <property type="entry name" value="Mito_carr"/>
    <property type="match status" value="1"/>
</dbReference>
<dbReference type="Proteomes" id="UP001152622">
    <property type="component" value="Chromosome 6"/>
</dbReference>
<reference evidence="5" key="1">
    <citation type="journal article" date="2023" name="Science">
        <title>Genome structures resolve the early diversification of teleost fishes.</title>
        <authorList>
            <person name="Parey E."/>
            <person name="Louis A."/>
            <person name="Montfort J."/>
            <person name="Bouchez O."/>
            <person name="Roques C."/>
            <person name="Iampietro C."/>
            <person name="Lluch J."/>
            <person name="Castinel A."/>
            <person name="Donnadieu C."/>
            <person name="Desvignes T."/>
            <person name="Floi Bucao C."/>
            <person name="Jouanno E."/>
            <person name="Wen M."/>
            <person name="Mejri S."/>
            <person name="Dirks R."/>
            <person name="Jansen H."/>
            <person name="Henkel C."/>
            <person name="Chen W.J."/>
            <person name="Zahm M."/>
            <person name="Cabau C."/>
            <person name="Klopp C."/>
            <person name="Thompson A.W."/>
            <person name="Robinson-Rechavi M."/>
            <person name="Braasch I."/>
            <person name="Lecointre G."/>
            <person name="Bobe J."/>
            <person name="Postlethwait J.H."/>
            <person name="Berthelot C."/>
            <person name="Roest Crollius H."/>
            <person name="Guiguen Y."/>
        </authorList>
    </citation>
    <scope>NUCLEOTIDE SEQUENCE</scope>
    <source>
        <strain evidence="5">WJC10195</strain>
    </source>
</reference>
<evidence type="ECO:0000313" key="5">
    <source>
        <dbReference type="EMBL" id="KAJ8355781.1"/>
    </source>
</evidence>
<sequence>MRLYKSNVKSILLYGSESWQVVKTDLRRVEVFHNGCLRRSRNVFWPNKISNHQLYNKTGSRSITKESTQTSEMDRIPGVALRWTPWKEKTWKAQNHLAPDGDRRTWTERGGESPMKRVFIVVSDDESWETLYTTVNVHKNELGVGSRAQRSDFSKGLEFACIQACGWSPMNNSGIRCWAGTRTPAFRFGESAAAQACGCCGAHLAVRVADRGASSPCRKAVVGGMAAGALGQFMASPTDLVKVQMQMEGRRRLEGKPPRLVLQSLITITP</sequence>
<dbReference type="InterPro" id="IPR018108">
    <property type="entry name" value="MCP_transmembrane"/>
</dbReference>
<evidence type="ECO:0000256" key="1">
    <source>
        <dbReference type="ARBA" id="ARBA00004141"/>
    </source>
</evidence>
<dbReference type="GO" id="GO:0016020">
    <property type="term" value="C:membrane"/>
    <property type="evidence" value="ECO:0007669"/>
    <property type="project" value="UniProtKB-SubCell"/>
</dbReference>
<keyword evidence="3" id="KW-0812">Transmembrane</keyword>
<proteinExistence type="inferred from homology"/>
<dbReference type="OrthoDB" id="10059790at2759"/>
<evidence type="ECO:0000256" key="4">
    <source>
        <dbReference type="ARBA" id="ARBA00023136"/>
    </source>
</evidence>
<evidence type="ECO:0000313" key="6">
    <source>
        <dbReference type="Proteomes" id="UP001152622"/>
    </source>
</evidence>
<keyword evidence="4" id="KW-0472">Membrane</keyword>
<accession>A0A9Q1IWE1</accession>
<gene>
    <name evidence="5" type="ORF">SKAU_G00185750</name>
</gene>
<organism evidence="5 6">
    <name type="scientific">Synaphobranchus kaupii</name>
    <name type="common">Kaup's arrowtooth eel</name>
    <dbReference type="NCBI Taxonomy" id="118154"/>
    <lineage>
        <taxon>Eukaryota</taxon>
        <taxon>Metazoa</taxon>
        <taxon>Chordata</taxon>
        <taxon>Craniata</taxon>
        <taxon>Vertebrata</taxon>
        <taxon>Euteleostomi</taxon>
        <taxon>Actinopterygii</taxon>
        <taxon>Neopterygii</taxon>
        <taxon>Teleostei</taxon>
        <taxon>Anguilliformes</taxon>
        <taxon>Synaphobranchidae</taxon>
        <taxon>Synaphobranchus</taxon>
    </lineage>
</organism>
<comment type="similarity">
    <text evidence="2">Belongs to the mitochondrial carrier (TC 2.A.29) family.</text>
</comment>
<comment type="subcellular location">
    <subcellularLocation>
        <location evidence="1">Membrane</location>
        <topology evidence="1">Multi-pass membrane protein</topology>
    </subcellularLocation>
</comment>
<evidence type="ECO:0000256" key="3">
    <source>
        <dbReference type="ARBA" id="ARBA00022692"/>
    </source>
</evidence>
<dbReference type="AlphaFoldDB" id="A0A9Q1IWE1"/>
<dbReference type="SUPFAM" id="SSF103506">
    <property type="entry name" value="Mitochondrial carrier"/>
    <property type="match status" value="1"/>
</dbReference>
<dbReference type="InterPro" id="IPR023395">
    <property type="entry name" value="MCP_dom_sf"/>
</dbReference>
<dbReference type="Gene3D" id="1.50.40.10">
    <property type="entry name" value="Mitochondrial carrier domain"/>
    <property type="match status" value="1"/>
</dbReference>
<name>A0A9Q1IWE1_SYNKA</name>
<comment type="caution">
    <text evidence="5">The sequence shown here is derived from an EMBL/GenBank/DDBJ whole genome shotgun (WGS) entry which is preliminary data.</text>
</comment>
<keyword evidence="6" id="KW-1185">Reference proteome</keyword>
<protein>
    <submittedName>
        <fullName evidence="5">Uncharacterized protein</fullName>
    </submittedName>
</protein>
<evidence type="ECO:0000256" key="2">
    <source>
        <dbReference type="ARBA" id="ARBA00006375"/>
    </source>
</evidence>
<dbReference type="EMBL" id="JAINUF010000006">
    <property type="protein sequence ID" value="KAJ8355781.1"/>
    <property type="molecule type" value="Genomic_DNA"/>
</dbReference>